<feature type="compositionally biased region" description="Basic and acidic residues" evidence="1">
    <location>
        <begin position="1"/>
        <end position="13"/>
    </location>
</feature>
<feature type="compositionally biased region" description="Low complexity" evidence="1">
    <location>
        <begin position="33"/>
        <end position="43"/>
    </location>
</feature>
<evidence type="ECO:0000256" key="1">
    <source>
        <dbReference type="SAM" id="MobiDB-lite"/>
    </source>
</evidence>
<protein>
    <submittedName>
        <fullName evidence="2">Uncharacterized protein</fullName>
    </submittedName>
</protein>
<comment type="caution">
    <text evidence="2">The sequence shown here is derived from an EMBL/GenBank/DDBJ whole genome shotgun (WGS) entry which is preliminary data.</text>
</comment>
<dbReference type="RefSeq" id="WP_110466092.1">
    <property type="nucleotide sequence ID" value="NZ_JAMOFZ010000016.1"/>
</dbReference>
<keyword evidence="3" id="KW-1185">Reference proteome</keyword>
<dbReference type="AlphaFoldDB" id="A0A318SK14"/>
<gene>
    <name evidence="2" type="ORF">DFQ15_11651</name>
</gene>
<sequence length="69" mass="7364">MKALKSETAKRVLADPQASRKLREFWSRGPGAGPTTTTTTTTGTGTVIIELREAGGVRRLRPRVVAKAG</sequence>
<evidence type="ECO:0000313" key="2">
    <source>
        <dbReference type="EMBL" id="PYE76091.1"/>
    </source>
</evidence>
<name>A0A318SK14_9BURK</name>
<feature type="region of interest" description="Disordered" evidence="1">
    <location>
        <begin position="1"/>
        <end position="43"/>
    </location>
</feature>
<evidence type="ECO:0000313" key="3">
    <source>
        <dbReference type="Proteomes" id="UP000247540"/>
    </source>
</evidence>
<dbReference type="Proteomes" id="UP000247540">
    <property type="component" value="Unassembled WGS sequence"/>
</dbReference>
<dbReference type="EMBL" id="QJTC01000016">
    <property type="protein sequence ID" value="PYE76091.1"/>
    <property type="molecule type" value="Genomic_DNA"/>
</dbReference>
<reference evidence="2 3" key="1">
    <citation type="submission" date="2018-06" db="EMBL/GenBank/DDBJ databases">
        <title>Genomic Encyclopedia of Type Strains, Phase III (KMG-III): the genomes of soil and plant-associated and newly described type strains.</title>
        <authorList>
            <person name="Whitman W."/>
        </authorList>
    </citation>
    <scope>NUCLEOTIDE SEQUENCE [LARGE SCALE GENOMIC DNA]</scope>
    <source>
        <strain evidence="2 3">CECT 7646</strain>
    </source>
</reference>
<proteinExistence type="predicted"/>
<accession>A0A318SK14</accession>
<organism evidence="2 3">
    <name type="scientific">Xylophilus ampelinus</name>
    <dbReference type="NCBI Taxonomy" id="54067"/>
    <lineage>
        <taxon>Bacteria</taxon>
        <taxon>Pseudomonadati</taxon>
        <taxon>Pseudomonadota</taxon>
        <taxon>Betaproteobacteria</taxon>
        <taxon>Burkholderiales</taxon>
        <taxon>Xylophilus</taxon>
    </lineage>
</organism>